<protein>
    <submittedName>
        <fullName evidence="2">Putative transposase</fullName>
    </submittedName>
</protein>
<evidence type="ECO:0000313" key="2">
    <source>
        <dbReference type="EMBL" id="SFV02716.1"/>
    </source>
</evidence>
<reference evidence="2 3" key="1">
    <citation type="submission" date="2016-10" db="EMBL/GenBank/DDBJ databases">
        <authorList>
            <person name="de Groot N.N."/>
        </authorList>
    </citation>
    <scope>NUCLEOTIDE SEQUENCE [LARGE SCALE GENOMIC DNA]</scope>
    <source>
        <strain evidence="2 3">R-24608</strain>
    </source>
</reference>
<evidence type="ECO:0000259" key="1">
    <source>
        <dbReference type="Pfam" id="PF04986"/>
    </source>
</evidence>
<organism evidence="2 3">
    <name type="scientific">Paenacidovorax caeni</name>
    <dbReference type="NCBI Taxonomy" id="343013"/>
    <lineage>
        <taxon>Bacteria</taxon>
        <taxon>Pseudomonadati</taxon>
        <taxon>Pseudomonadota</taxon>
        <taxon>Betaproteobacteria</taxon>
        <taxon>Burkholderiales</taxon>
        <taxon>Comamonadaceae</taxon>
        <taxon>Paenacidovorax</taxon>
    </lineage>
</organism>
<dbReference type="Pfam" id="PF04986">
    <property type="entry name" value="Y2_Tnp"/>
    <property type="match status" value="1"/>
</dbReference>
<dbReference type="GO" id="GO:0003677">
    <property type="term" value="F:DNA binding"/>
    <property type="evidence" value="ECO:0007669"/>
    <property type="project" value="InterPro"/>
</dbReference>
<dbReference type="GO" id="GO:0006313">
    <property type="term" value="P:DNA transposition"/>
    <property type="evidence" value="ECO:0007669"/>
    <property type="project" value="InterPro"/>
</dbReference>
<evidence type="ECO:0000313" key="3">
    <source>
        <dbReference type="Proteomes" id="UP000183656"/>
    </source>
</evidence>
<dbReference type="AlphaFoldDB" id="A0A1I7KZK4"/>
<feature type="non-terminal residue" evidence="2">
    <location>
        <position position="76"/>
    </location>
</feature>
<feature type="domain" description="Transposase IS801/IS1294" evidence="1">
    <location>
        <begin position="17"/>
        <end position="75"/>
    </location>
</feature>
<gene>
    <name evidence="2" type="ORF">SAMN04489707_11023</name>
</gene>
<dbReference type="Proteomes" id="UP000183656">
    <property type="component" value="Unassembled WGS sequence"/>
</dbReference>
<proteinExistence type="predicted"/>
<dbReference type="STRING" id="343013.SAMN04489707_11023"/>
<keyword evidence="3" id="KW-1185">Reference proteome</keyword>
<dbReference type="GO" id="GO:0004803">
    <property type="term" value="F:transposase activity"/>
    <property type="evidence" value="ECO:0007669"/>
    <property type="project" value="InterPro"/>
</dbReference>
<dbReference type="InterPro" id="IPR007069">
    <property type="entry name" value="Transposase_32"/>
</dbReference>
<dbReference type="EMBL" id="FPBX01000102">
    <property type="protein sequence ID" value="SFV02716.1"/>
    <property type="molecule type" value="Genomic_DNA"/>
</dbReference>
<sequence>MPEPRPPWLPPAWAALRAFVGRGLLENFEAKEMLGYKHSGFSVDVGVCIESHDRPGLERLLRYCARPPFAMDRLRK</sequence>
<name>A0A1I7KZK4_9BURK</name>
<accession>A0A1I7KZK4</accession>